<protein>
    <recommendedName>
        <fullName evidence="3">Transposase</fullName>
    </recommendedName>
</protein>
<dbReference type="RefSeq" id="WP_155168565.1">
    <property type="nucleotide sequence ID" value="NZ_BAAAFL010000066.1"/>
</dbReference>
<evidence type="ECO:0008006" key="3">
    <source>
        <dbReference type="Google" id="ProtNLM"/>
    </source>
</evidence>
<evidence type="ECO:0000313" key="2">
    <source>
        <dbReference type="Proteomes" id="UP000798808"/>
    </source>
</evidence>
<organism evidence="1 2">
    <name type="scientific">Fulvivirga kasyanovii</name>
    <dbReference type="NCBI Taxonomy" id="396812"/>
    <lineage>
        <taxon>Bacteria</taxon>
        <taxon>Pseudomonadati</taxon>
        <taxon>Bacteroidota</taxon>
        <taxon>Cytophagia</taxon>
        <taxon>Cytophagales</taxon>
        <taxon>Fulvivirgaceae</taxon>
        <taxon>Fulvivirga</taxon>
    </lineage>
</organism>
<name>A0ABW9RH88_9BACT</name>
<keyword evidence="2" id="KW-1185">Reference proteome</keyword>
<reference evidence="1 2" key="1">
    <citation type="submission" date="2019-02" db="EMBL/GenBank/DDBJ databases">
        <authorList>
            <person name="Goldberg S.R."/>
            <person name="Haltli B.A."/>
            <person name="Correa H."/>
            <person name="Russell K.G."/>
        </authorList>
    </citation>
    <scope>NUCLEOTIDE SEQUENCE [LARGE SCALE GENOMIC DNA]</scope>
    <source>
        <strain evidence="1 2">JCM 16186</strain>
    </source>
</reference>
<sequence length="72" mass="8396">MKLAQVSHLCLSLFYGKAFKLALAVAQVQLYCRELKYWRNAYNHLNLPAKVTKDAANYIDYIYDAQGLNWPR</sequence>
<evidence type="ECO:0000313" key="1">
    <source>
        <dbReference type="EMBL" id="MTI23417.1"/>
    </source>
</evidence>
<proteinExistence type="predicted"/>
<dbReference type="Proteomes" id="UP000798808">
    <property type="component" value="Unassembled WGS sequence"/>
</dbReference>
<gene>
    <name evidence="1" type="ORF">E1163_00485</name>
</gene>
<dbReference type="EMBL" id="SMLW01000158">
    <property type="protein sequence ID" value="MTI23417.1"/>
    <property type="molecule type" value="Genomic_DNA"/>
</dbReference>
<comment type="caution">
    <text evidence="1">The sequence shown here is derived from an EMBL/GenBank/DDBJ whole genome shotgun (WGS) entry which is preliminary data.</text>
</comment>
<accession>A0ABW9RH88</accession>